<comment type="caution">
    <text evidence="1">The sequence shown here is derived from an EMBL/GenBank/DDBJ whole genome shotgun (WGS) entry which is preliminary data.</text>
</comment>
<keyword evidence="2" id="KW-1185">Reference proteome</keyword>
<name>A0A9W7DVV5_9STRA</name>
<sequence length="1141" mass="127055">IISPNPITGKITLNEEDDFIMEDGKRETVIPPAEHARLLSEGYHQRRLTQWADSTLLPTQHGSYNPDKDLIPWIGSDIYLDWMYDNPSVTEEPNPGPIPAFMEGWLTFADEWPITGVRDDSDPNTGFRTQKNPHYASLADLAPHQIPVNVVALTNRRDLKFGPKMNPYRSERREYDYYKLCEDVSAHASRYEQGDIGYAMYDVCHALLYVEDFSIAMNEHLQKRGEMVEFVLMEMSIHQHEECWAPWDAGACRNSMANNVDFAKDGMINVFVADGEEPFYMKSKGNPLYQDFSLDTGFIRGQTILGPQTWRDAQFGSHLYVDGGTGRGMQIATHEFQHTLGISHVAGSPGSEYEVTDQRDDSAIIYSALSHPTCEMNAIGLWYCSDKYIFASPPQCDESERCCGTRSESDLDNYLYDSENGNCMAPWPLPSAYTPTYAEPFTQIIDNYLHLNNVIPASVDGPDGSCAGHWDEYSCWAQEGCLWDQTPAVCIDIEGWPDFPAKPHLTVSSQAAVYPQFGDTKYAHWLDPMQNLHTYVAEAGDTIEVSIDAGTCTYDVCSRCAGHPPACEKQNHGTVDMWIEVLDQDMNREGLYSVGNGHHTFNEAGLHYIKIFVKTRRNDKPITHDYDMSAYDDPDMMCDKFEEDDWMNTRNCWENDFGTPYTLTIYDGDNGPDYEGTACEGADSCEVYVDPGTLNGMCVDYSPPSPGCPEQFEKENPGVKQPNKNMDPACWRGKCLNEYSFANDYGYCSDMTTFKWCVHWFCGNGYSEYLEDMPDFQAMEKCLCNPEDTSNSYRSGDCADFNDFPNTGRFEQLAFGGSEVYYPVGEPISQGGSGSWFKCSGDAAECAYLGPMLGWFEGSEPGCGWISDDPEPECMDWDNSPPDTSCDTAADCASLKVEGGCDYVCANPDSLNRGPGQCMWVEECPDYAASVPDCNEEDCGGEQEPCQDRECCTNEDALASCGTSGDICESGWCEWSSDEAQKQCEDNGMGCSGTEPFGGEGEEMTSNEDATAKAAEALLALTDSISENEFDVEEGMQKFVERAVSNGEIGGDVSAILEDVIETVGQVEGKDSGTITIGELDLSEPEEVSKVACTSDRDCDAGFKCMFPSENERKLVTRREGLRRRLFGDMGRLGECQWQGD</sequence>
<organism evidence="1 2">
    <name type="scientific">Triparma retinervis</name>
    <dbReference type="NCBI Taxonomy" id="2557542"/>
    <lineage>
        <taxon>Eukaryota</taxon>
        <taxon>Sar</taxon>
        <taxon>Stramenopiles</taxon>
        <taxon>Ochrophyta</taxon>
        <taxon>Bolidophyceae</taxon>
        <taxon>Parmales</taxon>
        <taxon>Triparmaceae</taxon>
        <taxon>Triparma</taxon>
    </lineage>
</organism>
<evidence type="ECO:0000313" key="1">
    <source>
        <dbReference type="EMBL" id="GMH56105.1"/>
    </source>
</evidence>
<proteinExistence type="predicted"/>
<feature type="non-terminal residue" evidence="1">
    <location>
        <position position="1"/>
    </location>
</feature>
<reference evidence="1" key="1">
    <citation type="submission" date="2022-07" db="EMBL/GenBank/DDBJ databases">
        <title>Genome analysis of Parmales, a sister group of diatoms, reveals the evolutionary specialization of diatoms from phago-mixotrophs to photoautotrophs.</title>
        <authorList>
            <person name="Ban H."/>
            <person name="Sato S."/>
            <person name="Yoshikawa S."/>
            <person name="Kazumasa Y."/>
            <person name="Nakamura Y."/>
            <person name="Ichinomiya M."/>
            <person name="Saitoh K."/>
            <person name="Sato N."/>
            <person name="Blanc-Mathieu R."/>
            <person name="Endo H."/>
            <person name="Kuwata A."/>
            <person name="Ogata H."/>
        </authorList>
    </citation>
    <scope>NUCLEOTIDE SEQUENCE</scope>
</reference>
<gene>
    <name evidence="1" type="ORF">TrRE_jg12135</name>
</gene>
<dbReference type="Proteomes" id="UP001165082">
    <property type="component" value="Unassembled WGS sequence"/>
</dbReference>
<protein>
    <submittedName>
        <fullName evidence="1">Uncharacterized protein</fullName>
    </submittedName>
</protein>
<dbReference type="AlphaFoldDB" id="A0A9W7DVV5"/>
<evidence type="ECO:0000313" key="2">
    <source>
        <dbReference type="Proteomes" id="UP001165082"/>
    </source>
</evidence>
<dbReference type="OrthoDB" id="191901at2759"/>
<accession>A0A9W7DVV5</accession>
<dbReference type="EMBL" id="BRXZ01002172">
    <property type="protein sequence ID" value="GMH56105.1"/>
    <property type="molecule type" value="Genomic_DNA"/>
</dbReference>